<protein>
    <submittedName>
        <fullName evidence="2">Uncharacterized protein</fullName>
    </submittedName>
</protein>
<feature type="non-terminal residue" evidence="2">
    <location>
        <position position="1"/>
    </location>
</feature>
<dbReference type="AlphaFoldDB" id="A0A0F9BZ01"/>
<comment type="caution">
    <text evidence="2">The sequence shown here is derived from an EMBL/GenBank/DDBJ whole genome shotgun (WGS) entry which is preliminary data.</text>
</comment>
<reference evidence="2" key="1">
    <citation type="journal article" date="2015" name="Nature">
        <title>Complex archaea that bridge the gap between prokaryotes and eukaryotes.</title>
        <authorList>
            <person name="Spang A."/>
            <person name="Saw J.H."/>
            <person name="Jorgensen S.L."/>
            <person name="Zaremba-Niedzwiedzka K."/>
            <person name="Martijn J."/>
            <person name="Lind A.E."/>
            <person name="van Eijk R."/>
            <person name="Schleper C."/>
            <person name="Guy L."/>
            <person name="Ettema T.J."/>
        </authorList>
    </citation>
    <scope>NUCLEOTIDE SEQUENCE</scope>
</reference>
<accession>A0A0F9BZ01</accession>
<evidence type="ECO:0000256" key="1">
    <source>
        <dbReference type="SAM" id="MobiDB-lite"/>
    </source>
</evidence>
<name>A0A0F9BZ01_9ZZZZ</name>
<proteinExistence type="predicted"/>
<gene>
    <name evidence="2" type="ORF">LCGC14_2388470</name>
</gene>
<dbReference type="EMBL" id="LAZR01035589">
    <property type="protein sequence ID" value="KKL27109.1"/>
    <property type="molecule type" value="Genomic_DNA"/>
</dbReference>
<sequence length="24" mass="2707">MCAPRIGRADIEEASHEVDRNSYS</sequence>
<feature type="compositionally biased region" description="Basic and acidic residues" evidence="1">
    <location>
        <begin position="7"/>
        <end position="24"/>
    </location>
</feature>
<evidence type="ECO:0000313" key="2">
    <source>
        <dbReference type="EMBL" id="KKL27109.1"/>
    </source>
</evidence>
<feature type="region of interest" description="Disordered" evidence="1">
    <location>
        <begin position="1"/>
        <end position="24"/>
    </location>
</feature>
<organism evidence="2">
    <name type="scientific">marine sediment metagenome</name>
    <dbReference type="NCBI Taxonomy" id="412755"/>
    <lineage>
        <taxon>unclassified sequences</taxon>
        <taxon>metagenomes</taxon>
        <taxon>ecological metagenomes</taxon>
    </lineage>
</organism>